<reference evidence="5" key="1">
    <citation type="submission" date="2022-11" db="UniProtKB">
        <authorList>
            <consortium name="WormBaseParasite"/>
        </authorList>
    </citation>
    <scope>IDENTIFICATION</scope>
</reference>
<dbReference type="WBParaSite" id="jg11953.1">
    <property type="protein sequence ID" value="jg11953.1"/>
    <property type="gene ID" value="jg11953"/>
</dbReference>
<evidence type="ECO:0000313" key="5">
    <source>
        <dbReference type="WBParaSite" id="jg11953.1"/>
    </source>
</evidence>
<name>A0A915CSD1_9BILA</name>
<dbReference type="GO" id="GO:0005829">
    <property type="term" value="C:cytosol"/>
    <property type="evidence" value="ECO:0007669"/>
    <property type="project" value="TreeGrafter"/>
</dbReference>
<dbReference type="Gene3D" id="3.40.30.10">
    <property type="entry name" value="Glutaredoxin"/>
    <property type="match status" value="1"/>
</dbReference>
<protein>
    <recommendedName>
        <fullName evidence="2">Thioredoxin domain-containing protein 17</fullName>
    </recommendedName>
</protein>
<dbReference type="Proteomes" id="UP000887574">
    <property type="component" value="Unplaced"/>
</dbReference>
<evidence type="ECO:0000256" key="1">
    <source>
        <dbReference type="ARBA" id="ARBA00008987"/>
    </source>
</evidence>
<accession>A0A915CSD1</accession>
<dbReference type="PANTHER" id="PTHR12452:SF0">
    <property type="entry name" value="THIOREDOXIN DOMAIN-CONTAINING PROTEIN 17"/>
    <property type="match status" value="1"/>
</dbReference>
<dbReference type="GO" id="GO:0047134">
    <property type="term" value="F:protein-disulfide reductase [NAD(P)H] activity"/>
    <property type="evidence" value="ECO:0007669"/>
    <property type="project" value="InterPro"/>
</dbReference>
<keyword evidence="4" id="KW-1185">Reference proteome</keyword>
<dbReference type="PANTHER" id="PTHR12452">
    <property type="entry name" value="42-9-9 PROTEIN-RELATED"/>
    <property type="match status" value="1"/>
</dbReference>
<dbReference type="Pfam" id="PF06110">
    <property type="entry name" value="TXD17-like_Trx"/>
    <property type="match status" value="1"/>
</dbReference>
<dbReference type="AlphaFoldDB" id="A0A915CSD1"/>
<dbReference type="InterPro" id="IPR010357">
    <property type="entry name" value="TXNDC17_dom"/>
</dbReference>
<organism evidence="4 5">
    <name type="scientific">Ditylenchus dipsaci</name>
    <dbReference type="NCBI Taxonomy" id="166011"/>
    <lineage>
        <taxon>Eukaryota</taxon>
        <taxon>Metazoa</taxon>
        <taxon>Ecdysozoa</taxon>
        <taxon>Nematoda</taxon>
        <taxon>Chromadorea</taxon>
        <taxon>Rhabditida</taxon>
        <taxon>Tylenchina</taxon>
        <taxon>Tylenchomorpha</taxon>
        <taxon>Sphaerularioidea</taxon>
        <taxon>Anguinidae</taxon>
        <taxon>Anguininae</taxon>
        <taxon>Ditylenchus</taxon>
    </lineage>
</organism>
<dbReference type="InterPro" id="IPR036249">
    <property type="entry name" value="Thioredoxin-like_sf"/>
</dbReference>
<dbReference type="SUPFAM" id="SSF52833">
    <property type="entry name" value="Thioredoxin-like"/>
    <property type="match status" value="1"/>
</dbReference>
<feature type="domain" description="Thioredoxin" evidence="3">
    <location>
        <begin position="8"/>
        <end position="129"/>
    </location>
</feature>
<sequence>MVVNNIAVDGYENLINRIKEHNIVEGGRHPQFVFFIGSKLPETGESWCPDCVKAEPVMNEALKDERLTTYSRIDFVTCYVGLRDYWKNPSNSFKTDERLKVSCIPTLLQLNSNNRCLNKDEDFTDAKIIVNFLVRGQ</sequence>
<comment type="similarity">
    <text evidence="1">Belongs to the thioredoxin family.</text>
</comment>
<evidence type="ECO:0000256" key="2">
    <source>
        <dbReference type="ARBA" id="ARBA00016949"/>
    </source>
</evidence>
<evidence type="ECO:0000259" key="3">
    <source>
        <dbReference type="Pfam" id="PF06110"/>
    </source>
</evidence>
<dbReference type="InterPro" id="IPR045108">
    <property type="entry name" value="TXNDC17-like"/>
</dbReference>
<evidence type="ECO:0000313" key="4">
    <source>
        <dbReference type="Proteomes" id="UP000887574"/>
    </source>
</evidence>
<proteinExistence type="inferred from homology"/>